<gene>
    <name evidence="1" type="ORF">FB465_2002</name>
</gene>
<evidence type="ECO:0000313" key="2">
    <source>
        <dbReference type="Proteomes" id="UP000318416"/>
    </source>
</evidence>
<evidence type="ECO:0000313" key="1">
    <source>
        <dbReference type="EMBL" id="TWE17005.1"/>
    </source>
</evidence>
<sequence length="50" mass="5613">MSEQPNWLRMTPEDFGYEPEVAARQESFLVASDVDRFGTMPLPEVAPEAA</sequence>
<proteinExistence type="predicted"/>
<reference evidence="1 2" key="1">
    <citation type="submission" date="2019-06" db="EMBL/GenBank/DDBJ databases">
        <title>Sequencing the genomes of 1000 actinobacteria strains.</title>
        <authorList>
            <person name="Klenk H.-P."/>
        </authorList>
    </citation>
    <scope>NUCLEOTIDE SEQUENCE [LARGE SCALE GENOMIC DNA]</scope>
    <source>
        <strain evidence="1 2">DSM 41649</strain>
    </source>
</reference>
<organism evidence="1 2">
    <name type="scientific">Kitasatospora atroaurantiaca</name>
    <dbReference type="NCBI Taxonomy" id="285545"/>
    <lineage>
        <taxon>Bacteria</taxon>
        <taxon>Bacillati</taxon>
        <taxon>Actinomycetota</taxon>
        <taxon>Actinomycetes</taxon>
        <taxon>Kitasatosporales</taxon>
        <taxon>Streptomycetaceae</taxon>
        <taxon>Kitasatospora</taxon>
    </lineage>
</organism>
<accession>A0A561EN11</accession>
<dbReference type="AlphaFoldDB" id="A0A561EN11"/>
<dbReference type="EMBL" id="VIVR01000001">
    <property type="protein sequence ID" value="TWE17005.1"/>
    <property type="molecule type" value="Genomic_DNA"/>
</dbReference>
<name>A0A561EN11_9ACTN</name>
<dbReference type="Proteomes" id="UP000318416">
    <property type="component" value="Unassembled WGS sequence"/>
</dbReference>
<comment type="caution">
    <text evidence="1">The sequence shown here is derived from an EMBL/GenBank/DDBJ whole genome shotgun (WGS) entry which is preliminary data.</text>
</comment>
<protein>
    <submittedName>
        <fullName evidence="1">Uncharacterized protein</fullName>
    </submittedName>
</protein>
<dbReference type="RefSeq" id="WP_170290541.1">
    <property type="nucleotide sequence ID" value="NZ_BAAABR010000054.1"/>
</dbReference>
<keyword evidence="2" id="KW-1185">Reference proteome</keyword>